<sequence>METDFIWESVLMVLVGFLLLRVTGRKSISQLTIPATVILISIGSIIVQPIIETSVVKTVISVAIFVLVLLIVEYLQVKSNRMEKFFTGGSVPVIKDGRPLLKNIKKVRLTVDKIEMHLRQNGIISMESVKRATIEPNGRLGYELTEDARPLTVGEFKRLLRESNEPPPKEGNLFREAEEGKHLNPPPEKLD</sequence>
<evidence type="ECO:0000256" key="3">
    <source>
        <dbReference type="ARBA" id="ARBA00022475"/>
    </source>
</evidence>
<dbReference type="RefSeq" id="WP_269758168.1">
    <property type="nucleotide sequence ID" value="NZ_JBHSOZ010000009.1"/>
</dbReference>
<comment type="similarity">
    <text evidence="2">Belongs to the UPF0702 family.</text>
</comment>
<accession>A0ABW0YS26</accession>
<feature type="transmembrane region" description="Helical" evidence="8">
    <location>
        <begin position="57"/>
        <end position="75"/>
    </location>
</feature>
<evidence type="ECO:0000313" key="11">
    <source>
        <dbReference type="Proteomes" id="UP001596142"/>
    </source>
</evidence>
<evidence type="ECO:0000256" key="8">
    <source>
        <dbReference type="SAM" id="Phobius"/>
    </source>
</evidence>
<dbReference type="Proteomes" id="UP001596142">
    <property type="component" value="Unassembled WGS sequence"/>
</dbReference>
<organism evidence="10 11">
    <name type="scientific">Thalassorhabdus alkalitolerans</name>
    <dbReference type="NCBI Taxonomy" id="2282697"/>
    <lineage>
        <taxon>Bacteria</taxon>
        <taxon>Bacillati</taxon>
        <taxon>Bacillota</taxon>
        <taxon>Bacilli</taxon>
        <taxon>Bacillales</taxon>
        <taxon>Bacillaceae</taxon>
        <taxon>Thalassorhabdus</taxon>
    </lineage>
</organism>
<feature type="domain" description="YetF C-terminal" evidence="9">
    <location>
        <begin position="78"/>
        <end position="147"/>
    </location>
</feature>
<name>A0ABW0YS26_9BACI</name>
<feature type="transmembrane region" description="Helical" evidence="8">
    <location>
        <begin position="31"/>
        <end position="51"/>
    </location>
</feature>
<proteinExistence type="inferred from homology"/>
<gene>
    <name evidence="10" type="ORF">ACFPU1_14430</name>
</gene>
<dbReference type="Pfam" id="PF04239">
    <property type="entry name" value="DUF421"/>
    <property type="match status" value="1"/>
</dbReference>
<dbReference type="PANTHER" id="PTHR34582">
    <property type="entry name" value="UPF0702 TRANSMEMBRANE PROTEIN YCAP"/>
    <property type="match status" value="1"/>
</dbReference>
<keyword evidence="3" id="KW-1003">Cell membrane</keyword>
<evidence type="ECO:0000313" key="10">
    <source>
        <dbReference type="EMBL" id="MFC5713963.1"/>
    </source>
</evidence>
<dbReference type="PANTHER" id="PTHR34582:SF2">
    <property type="entry name" value="UPF0702 TRANSMEMBRANE PROTEIN YDFR"/>
    <property type="match status" value="1"/>
</dbReference>
<keyword evidence="5 8" id="KW-1133">Transmembrane helix</keyword>
<protein>
    <submittedName>
        <fullName evidence="10">DUF421 domain-containing protein</fullName>
    </submittedName>
</protein>
<feature type="transmembrane region" description="Helical" evidence="8">
    <location>
        <begin position="6"/>
        <end position="24"/>
    </location>
</feature>
<dbReference type="EMBL" id="JBHSOZ010000009">
    <property type="protein sequence ID" value="MFC5713963.1"/>
    <property type="molecule type" value="Genomic_DNA"/>
</dbReference>
<feature type="region of interest" description="Disordered" evidence="7">
    <location>
        <begin position="159"/>
        <end position="191"/>
    </location>
</feature>
<evidence type="ECO:0000256" key="1">
    <source>
        <dbReference type="ARBA" id="ARBA00004651"/>
    </source>
</evidence>
<evidence type="ECO:0000256" key="2">
    <source>
        <dbReference type="ARBA" id="ARBA00006448"/>
    </source>
</evidence>
<comment type="subcellular location">
    <subcellularLocation>
        <location evidence="1">Cell membrane</location>
        <topology evidence="1">Multi-pass membrane protein</topology>
    </subcellularLocation>
</comment>
<evidence type="ECO:0000256" key="7">
    <source>
        <dbReference type="SAM" id="MobiDB-lite"/>
    </source>
</evidence>
<keyword evidence="6 8" id="KW-0472">Membrane</keyword>
<reference evidence="11" key="1">
    <citation type="journal article" date="2019" name="Int. J. Syst. Evol. Microbiol.">
        <title>The Global Catalogue of Microorganisms (GCM) 10K type strain sequencing project: providing services to taxonomists for standard genome sequencing and annotation.</title>
        <authorList>
            <consortium name="The Broad Institute Genomics Platform"/>
            <consortium name="The Broad Institute Genome Sequencing Center for Infectious Disease"/>
            <person name="Wu L."/>
            <person name="Ma J."/>
        </authorList>
    </citation>
    <scope>NUCLEOTIDE SEQUENCE [LARGE SCALE GENOMIC DNA]</scope>
    <source>
        <strain evidence="11">CECT 7184</strain>
    </source>
</reference>
<keyword evidence="11" id="KW-1185">Reference proteome</keyword>
<evidence type="ECO:0000256" key="4">
    <source>
        <dbReference type="ARBA" id="ARBA00022692"/>
    </source>
</evidence>
<dbReference type="Gene3D" id="3.30.240.20">
    <property type="entry name" value="bsu07140 like domains"/>
    <property type="match status" value="1"/>
</dbReference>
<evidence type="ECO:0000259" key="9">
    <source>
        <dbReference type="Pfam" id="PF04239"/>
    </source>
</evidence>
<dbReference type="InterPro" id="IPR023090">
    <property type="entry name" value="UPF0702_alpha/beta_dom_sf"/>
</dbReference>
<dbReference type="InterPro" id="IPR007353">
    <property type="entry name" value="DUF421"/>
</dbReference>
<keyword evidence="4 8" id="KW-0812">Transmembrane</keyword>
<evidence type="ECO:0000256" key="5">
    <source>
        <dbReference type="ARBA" id="ARBA00022989"/>
    </source>
</evidence>
<comment type="caution">
    <text evidence="10">The sequence shown here is derived from an EMBL/GenBank/DDBJ whole genome shotgun (WGS) entry which is preliminary data.</text>
</comment>
<evidence type="ECO:0000256" key="6">
    <source>
        <dbReference type="ARBA" id="ARBA00023136"/>
    </source>
</evidence>